<organism evidence="2 3">
    <name type="scientific">Rhodotorula paludigena</name>
    <dbReference type="NCBI Taxonomy" id="86838"/>
    <lineage>
        <taxon>Eukaryota</taxon>
        <taxon>Fungi</taxon>
        <taxon>Dikarya</taxon>
        <taxon>Basidiomycota</taxon>
        <taxon>Pucciniomycotina</taxon>
        <taxon>Microbotryomycetes</taxon>
        <taxon>Sporidiobolales</taxon>
        <taxon>Sporidiobolaceae</taxon>
        <taxon>Rhodotorula</taxon>
    </lineage>
</organism>
<proteinExistence type="predicted"/>
<feature type="region of interest" description="Disordered" evidence="1">
    <location>
        <begin position="82"/>
        <end position="119"/>
    </location>
</feature>
<dbReference type="Proteomes" id="UP001342314">
    <property type="component" value="Unassembled WGS sequence"/>
</dbReference>
<protein>
    <submittedName>
        <fullName evidence="2">Uncharacterized protein</fullName>
    </submittedName>
</protein>
<keyword evidence="3" id="KW-1185">Reference proteome</keyword>
<reference evidence="2 3" key="1">
    <citation type="submission" date="2021-12" db="EMBL/GenBank/DDBJ databases">
        <title>High titer production of polyol ester of fatty acids by Rhodotorula paludigena BS15 towards product separation-free biomass refinery.</title>
        <authorList>
            <person name="Mano J."/>
            <person name="Ono H."/>
            <person name="Tanaka T."/>
            <person name="Naito K."/>
            <person name="Sushida H."/>
            <person name="Ike M."/>
            <person name="Tokuyasu K."/>
            <person name="Kitaoka M."/>
        </authorList>
    </citation>
    <scope>NUCLEOTIDE SEQUENCE [LARGE SCALE GENOMIC DNA]</scope>
    <source>
        <strain evidence="2 3">BS15</strain>
    </source>
</reference>
<evidence type="ECO:0000256" key="1">
    <source>
        <dbReference type="SAM" id="MobiDB-lite"/>
    </source>
</evidence>
<dbReference type="EMBL" id="BQKY01000003">
    <property type="protein sequence ID" value="GJN88326.1"/>
    <property type="molecule type" value="Genomic_DNA"/>
</dbReference>
<accession>A0AAV5G6Y4</accession>
<sequence length="255" mass="27105">MLTASPAQSGCVLLPGPSEPHTTLRELLVCLYAWAAQRSILVERAHDAHDLLCQRKGSEEVDTSFRLEITQGDDGAWRVRRTAAHAAPRPKASGGAQQPKPAAVAPASPTSLTVKTGPTKRKRAACEIIDLTTSPPPSSCLNAPSHAAPVSRHPVAAPFSAQLVALLVVLVPFLPIQQHLDAAEVLVRAGVSTHAELAALCCLSWSARDELVEALSEEAARARTMSEEAAQGMRRSLMRILDALGRAKDEAAETE</sequence>
<evidence type="ECO:0000313" key="2">
    <source>
        <dbReference type="EMBL" id="GJN88326.1"/>
    </source>
</evidence>
<evidence type="ECO:0000313" key="3">
    <source>
        <dbReference type="Proteomes" id="UP001342314"/>
    </source>
</evidence>
<comment type="caution">
    <text evidence="2">The sequence shown here is derived from an EMBL/GenBank/DDBJ whole genome shotgun (WGS) entry which is preliminary data.</text>
</comment>
<gene>
    <name evidence="2" type="ORF">Rhopal_001291-T1</name>
</gene>
<feature type="compositionally biased region" description="Low complexity" evidence="1">
    <location>
        <begin position="96"/>
        <end position="109"/>
    </location>
</feature>
<name>A0AAV5G6Y4_9BASI</name>
<dbReference type="AlphaFoldDB" id="A0AAV5G6Y4"/>